<dbReference type="AlphaFoldDB" id="A0A3E2H9S3"/>
<organism evidence="3 4">
    <name type="scientific">Scytalidium lignicola</name>
    <name type="common">Hyphomycete</name>
    <dbReference type="NCBI Taxonomy" id="5539"/>
    <lineage>
        <taxon>Eukaryota</taxon>
        <taxon>Fungi</taxon>
        <taxon>Dikarya</taxon>
        <taxon>Ascomycota</taxon>
        <taxon>Pezizomycotina</taxon>
        <taxon>Leotiomycetes</taxon>
        <taxon>Leotiomycetes incertae sedis</taxon>
        <taxon>Scytalidium</taxon>
    </lineage>
</organism>
<dbReference type="GO" id="GO:0016791">
    <property type="term" value="F:phosphatase activity"/>
    <property type="evidence" value="ECO:0007669"/>
    <property type="project" value="UniProtKB-ARBA"/>
</dbReference>
<dbReference type="Gene3D" id="1.10.150.240">
    <property type="entry name" value="Putative phosphatase, domain 2"/>
    <property type="match status" value="1"/>
</dbReference>
<dbReference type="PANTHER" id="PTHR43316">
    <property type="entry name" value="HYDROLASE, HALOACID DELAHOGENASE-RELATED"/>
    <property type="match status" value="1"/>
</dbReference>
<gene>
    <name evidence="3" type="ORF">B7463_g6451</name>
</gene>
<feature type="non-terminal residue" evidence="3">
    <location>
        <position position="272"/>
    </location>
</feature>
<keyword evidence="4" id="KW-1185">Reference proteome</keyword>
<dbReference type="Pfam" id="PF00702">
    <property type="entry name" value="Hydrolase"/>
    <property type="match status" value="1"/>
</dbReference>
<dbReference type="SUPFAM" id="SSF56784">
    <property type="entry name" value="HAD-like"/>
    <property type="match status" value="1"/>
</dbReference>
<comment type="caution">
    <text evidence="3">The sequence shown here is derived from an EMBL/GenBank/DDBJ whole genome shotgun (WGS) entry which is preliminary data.</text>
</comment>
<dbReference type="InterPro" id="IPR023214">
    <property type="entry name" value="HAD_sf"/>
</dbReference>
<evidence type="ECO:0000313" key="4">
    <source>
        <dbReference type="Proteomes" id="UP000258309"/>
    </source>
</evidence>
<dbReference type="NCBIfam" id="TIGR01493">
    <property type="entry name" value="HAD-SF-IA-v2"/>
    <property type="match status" value="1"/>
</dbReference>
<dbReference type="InterPro" id="IPR006439">
    <property type="entry name" value="HAD-SF_hydro_IA"/>
</dbReference>
<dbReference type="EMBL" id="NCSJ02000114">
    <property type="protein sequence ID" value="RFU29901.1"/>
    <property type="molecule type" value="Genomic_DNA"/>
</dbReference>
<dbReference type="InterPro" id="IPR006328">
    <property type="entry name" value="2-HAD"/>
</dbReference>
<dbReference type="PRINTS" id="PR00413">
    <property type="entry name" value="HADHALOGNASE"/>
</dbReference>
<comment type="similarity">
    <text evidence="1">Belongs to the HAD-like hydrolase superfamily. S-2-haloalkanoic acid dehalogenase family.</text>
</comment>
<evidence type="ECO:0008006" key="5">
    <source>
        <dbReference type="Google" id="ProtNLM"/>
    </source>
</evidence>
<dbReference type="InterPro" id="IPR051540">
    <property type="entry name" value="S-2-haloacid_dehalogenase"/>
</dbReference>
<evidence type="ECO:0000256" key="2">
    <source>
        <dbReference type="ARBA" id="ARBA00022801"/>
    </source>
</evidence>
<accession>A0A3E2H9S3</accession>
<dbReference type="InterPro" id="IPR023198">
    <property type="entry name" value="PGP-like_dom2"/>
</dbReference>
<reference evidence="3 4" key="1">
    <citation type="submission" date="2018-05" db="EMBL/GenBank/DDBJ databases">
        <title>Draft genome sequence of Scytalidium lignicola DSM 105466, a ubiquitous saprotrophic fungus.</title>
        <authorList>
            <person name="Buettner E."/>
            <person name="Gebauer A.M."/>
            <person name="Hofrichter M."/>
            <person name="Liers C."/>
            <person name="Kellner H."/>
        </authorList>
    </citation>
    <scope>NUCLEOTIDE SEQUENCE [LARGE SCALE GENOMIC DNA]</scope>
    <source>
        <strain evidence="3 4">DSM 105466</strain>
    </source>
</reference>
<evidence type="ECO:0000313" key="3">
    <source>
        <dbReference type="EMBL" id="RFU29901.1"/>
    </source>
</evidence>
<dbReference type="Gene3D" id="3.40.50.1000">
    <property type="entry name" value="HAD superfamily/HAD-like"/>
    <property type="match status" value="1"/>
</dbReference>
<dbReference type="NCBIfam" id="TIGR01428">
    <property type="entry name" value="HAD_type_II"/>
    <property type="match status" value="1"/>
</dbReference>
<dbReference type="PANTHER" id="PTHR43316:SF3">
    <property type="entry name" value="HALOACID DEHALOGENASE, TYPE II (AFU_ORTHOLOGUE AFUA_2G07750)-RELATED"/>
    <property type="match status" value="1"/>
</dbReference>
<protein>
    <recommendedName>
        <fullName evidence="5">(S)-2-haloacid dehalogenase</fullName>
    </recommendedName>
</protein>
<keyword evidence="2" id="KW-0378">Hydrolase</keyword>
<feature type="non-terminal residue" evidence="3">
    <location>
        <position position="1"/>
    </location>
</feature>
<evidence type="ECO:0000256" key="1">
    <source>
        <dbReference type="ARBA" id="ARBA00008106"/>
    </source>
</evidence>
<dbReference type="Proteomes" id="UP000258309">
    <property type="component" value="Unassembled WGS sequence"/>
</dbReference>
<dbReference type="OrthoDB" id="40579at2759"/>
<sequence>MATQNYDILTTPPKAMTFDVFGTVVNWRKTVTDTLIHSAAAKVSSSSRSADLSPEIRSRISELGDQEWGRFAQEWRNSYKKFVRGFVPKENEWRDIDTHHRLSLIELIGEWGLAGLYSDLEIEELSRVWHFLEPWTDSSAGIHKLGTRFITSTLSNGNPSLLEDLQKHGDLGFKKLQSSADFKAYKPHPTVYLGAAKALGLEPSEVAMVAAHLPDLKAARGCGLRTIYVERPREEDWIPGSAEYEDAKSWVDMWVKEDEDGFLEVARRFGTK</sequence>
<dbReference type="STRING" id="5539.A0A3E2H9S3"/>
<dbReference type="GO" id="GO:0019120">
    <property type="term" value="F:hydrolase activity, acting on acid halide bonds, in C-halide compounds"/>
    <property type="evidence" value="ECO:0007669"/>
    <property type="project" value="InterPro"/>
</dbReference>
<dbReference type="OMA" id="WHRLNPW"/>
<name>A0A3E2H9S3_SCYLI</name>
<proteinExistence type="inferred from homology"/>
<dbReference type="InterPro" id="IPR036412">
    <property type="entry name" value="HAD-like_sf"/>
</dbReference>